<dbReference type="OrthoDB" id="8549910at2759"/>
<dbReference type="EMBL" id="JAINUF010000021">
    <property type="protein sequence ID" value="KAJ8335179.1"/>
    <property type="molecule type" value="Genomic_DNA"/>
</dbReference>
<reference evidence="1" key="1">
    <citation type="journal article" date="2023" name="Science">
        <title>Genome structures resolve the early diversification of teleost fishes.</title>
        <authorList>
            <person name="Parey E."/>
            <person name="Louis A."/>
            <person name="Montfort J."/>
            <person name="Bouchez O."/>
            <person name="Roques C."/>
            <person name="Iampietro C."/>
            <person name="Lluch J."/>
            <person name="Castinel A."/>
            <person name="Donnadieu C."/>
            <person name="Desvignes T."/>
            <person name="Floi Bucao C."/>
            <person name="Jouanno E."/>
            <person name="Wen M."/>
            <person name="Mejri S."/>
            <person name="Dirks R."/>
            <person name="Jansen H."/>
            <person name="Henkel C."/>
            <person name="Chen W.J."/>
            <person name="Zahm M."/>
            <person name="Cabau C."/>
            <person name="Klopp C."/>
            <person name="Thompson A.W."/>
            <person name="Robinson-Rechavi M."/>
            <person name="Braasch I."/>
            <person name="Lecointre G."/>
            <person name="Bobe J."/>
            <person name="Postlethwait J.H."/>
            <person name="Berthelot C."/>
            <person name="Roest Crollius H."/>
            <person name="Guiguen Y."/>
        </authorList>
    </citation>
    <scope>NUCLEOTIDE SEQUENCE</scope>
    <source>
        <strain evidence="1">WJC10195</strain>
    </source>
</reference>
<evidence type="ECO:0000313" key="1">
    <source>
        <dbReference type="EMBL" id="KAJ8335179.1"/>
    </source>
</evidence>
<evidence type="ECO:0000313" key="2">
    <source>
        <dbReference type="Proteomes" id="UP001152622"/>
    </source>
</evidence>
<dbReference type="PANTHER" id="PTHR40472:SF10">
    <property type="entry name" value="RAPUNZEL 5"/>
    <property type="match status" value="1"/>
</dbReference>
<keyword evidence="2" id="KW-1185">Reference proteome</keyword>
<dbReference type="Proteomes" id="UP001152622">
    <property type="component" value="Chromosome 21"/>
</dbReference>
<dbReference type="AlphaFoldDB" id="A0A9Q1EAF2"/>
<accession>A0A9Q1EAF2</accession>
<name>A0A9Q1EAF2_SYNKA</name>
<dbReference type="InterPro" id="IPR039051">
    <property type="entry name" value="SE-CTX-like"/>
</dbReference>
<proteinExistence type="predicted"/>
<protein>
    <submittedName>
        <fullName evidence="1">Uncharacterized protein</fullName>
    </submittedName>
</protein>
<organism evidence="1 2">
    <name type="scientific">Synaphobranchus kaupii</name>
    <name type="common">Kaup's arrowtooth eel</name>
    <dbReference type="NCBI Taxonomy" id="118154"/>
    <lineage>
        <taxon>Eukaryota</taxon>
        <taxon>Metazoa</taxon>
        <taxon>Chordata</taxon>
        <taxon>Craniata</taxon>
        <taxon>Vertebrata</taxon>
        <taxon>Euteleostomi</taxon>
        <taxon>Actinopterygii</taxon>
        <taxon>Neopterygii</taxon>
        <taxon>Teleostei</taxon>
        <taxon>Anguilliformes</taxon>
        <taxon>Synaphobranchidae</taxon>
        <taxon>Synaphobranchus</taxon>
    </lineage>
</organism>
<gene>
    <name evidence="1" type="ORF">SKAU_G00408180</name>
</gene>
<sequence length="395" mass="44551">MNSVEEWVLNNKSKIEKGVELLGQGCEALAGTVGKLHPLLEAAFLASAKLLHDPESKDSVYLQGQLRGLDRALAGITKETAAIAQEMQRSSLNKQNFDREAQVISQYEKFRDFLESRPEFRERRRERFLVHFESTGADLSLVALYNAVVGASADGEPLLDAVVAMERRSRRAVEEFCAQLKRLFLAGVVAVLGHAALRGDDRGRELVRKWQERLEEVEERARAAVEDCIRNFAAQAKEDVERRLQGESGGGADARLVRTLLDLLSQKYDWVSWSVCAVKHRGMFLWDWLAGREYHGRAGGRDCSFDVLTTSNAMVQVSFSVRPQPIDKSRVQEEIHRRKLKGKMAAVALSLGDSLSECAVLAVSRYKEVAESNTFPEDCYYYKEHRRAYLCIHSK</sequence>
<comment type="caution">
    <text evidence="1">The sequence shown here is derived from an EMBL/GenBank/DDBJ whole genome shotgun (WGS) entry which is preliminary data.</text>
</comment>
<dbReference type="PANTHER" id="PTHR40472">
    <property type="entry name" value="RICIN B-TYPE LECTIN DOMAIN-CONTAINING PROTEIN"/>
    <property type="match status" value="1"/>
</dbReference>